<reference evidence="3 4" key="1">
    <citation type="submission" date="2021-07" db="EMBL/GenBank/DDBJ databases">
        <authorList>
            <person name="Palmer J.M."/>
        </authorList>
    </citation>
    <scope>NUCLEOTIDE SEQUENCE [LARGE SCALE GENOMIC DNA]</scope>
    <source>
        <strain evidence="3 4">AT_MEX2019</strain>
        <tissue evidence="3">Muscle</tissue>
    </source>
</reference>
<evidence type="ECO:0000313" key="3">
    <source>
        <dbReference type="EMBL" id="MED6261232.1"/>
    </source>
</evidence>
<comment type="caution">
    <text evidence="3">The sequence shown here is derived from an EMBL/GenBank/DDBJ whole genome shotgun (WGS) entry which is preliminary data.</text>
</comment>
<protein>
    <recommendedName>
        <fullName evidence="2">Hook C-terminal domain-containing protein</fullName>
    </recommendedName>
</protein>
<evidence type="ECO:0000256" key="1">
    <source>
        <dbReference type="SAM" id="MobiDB-lite"/>
    </source>
</evidence>
<proteinExistence type="predicted"/>
<dbReference type="EMBL" id="JAHUTI010089775">
    <property type="protein sequence ID" value="MED6261232.1"/>
    <property type="molecule type" value="Genomic_DNA"/>
</dbReference>
<dbReference type="Proteomes" id="UP001345963">
    <property type="component" value="Unassembled WGS sequence"/>
</dbReference>
<evidence type="ECO:0000313" key="4">
    <source>
        <dbReference type="Proteomes" id="UP001345963"/>
    </source>
</evidence>
<organism evidence="3 4">
    <name type="scientific">Ataeniobius toweri</name>
    <dbReference type="NCBI Taxonomy" id="208326"/>
    <lineage>
        <taxon>Eukaryota</taxon>
        <taxon>Metazoa</taxon>
        <taxon>Chordata</taxon>
        <taxon>Craniata</taxon>
        <taxon>Vertebrata</taxon>
        <taxon>Euteleostomi</taxon>
        <taxon>Actinopterygii</taxon>
        <taxon>Neopterygii</taxon>
        <taxon>Teleostei</taxon>
        <taxon>Neoteleostei</taxon>
        <taxon>Acanthomorphata</taxon>
        <taxon>Ovalentaria</taxon>
        <taxon>Atherinomorphae</taxon>
        <taxon>Cyprinodontiformes</taxon>
        <taxon>Goodeidae</taxon>
        <taxon>Ataeniobius</taxon>
    </lineage>
</organism>
<feature type="region of interest" description="Disordered" evidence="1">
    <location>
        <begin position="1"/>
        <end position="93"/>
    </location>
</feature>
<feature type="domain" description="Hook C-terminal" evidence="2">
    <location>
        <begin position="16"/>
        <end position="77"/>
    </location>
</feature>
<name>A0ABU7CF30_9TELE</name>
<dbReference type="InterPro" id="IPR008636">
    <property type="entry name" value="Hook_C"/>
</dbReference>
<sequence>MSSNNEACRTDVLKAAASQPLEPQSEKTRSRHEQEEKLILAAWQSMQHSLSKKDSPTPGLPQSFLAKQRRSTQARRARSNRMDPLHEQSGSLY</sequence>
<gene>
    <name evidence="3" type="ORF">ATANTOWER_002575</name>
</gene>
<keyword evidence="4" id="KW-1185">Reference proteome</keyword>
<dbReference type="Pfam" id="PF05622">
    <property type="entry name" value="HOOK"/>
    <property type="match status" value="1"/>
</dbReference>
<feature type="compositionally biased region" description="Basic and acidic residues" evidence="1">
    <location>
        <begin position="24"/>
        <end position="38"/>
    </location>
</feature>
<feature type="compositionally biased region" description="Basic residues" evidence="1">
    <location>
        <begin position="67"/>
        <end position="79"/>
    </location>
</feature>
<evidence type="ECO:0000259" key="2">
    <source>
        <dbReference type="Pfam" id="PF05622"/>
    </source>
</evidence>
<accession>A0ABU7CF30</accession>